<evidence type="ECO:0000313" key="2">
    <source>
        <dbReference type="EMBL" id="RPB23006.1"/>
    </source>
</evidence>
<gene>
    <name evidence="2" type="ORF">L211DRAFT_883304</name>
</gene>
<proteinExistence type="predicted"/>
<organism evidence="2 3">
    <name type="scientific">Terfezia boudieri ATCC MYA-4762</name>
    <dbReference type="NCBI Taxonomy" id="1051890"/>
    <lineage>
        <taxon>Eukaryota</taxon>
        <taxon>Fungi</taxon>
        <taxon>Dikarya</taxon>
        <taxon>Ascomycota</taxon>
        <taxon>Pezizomycotina</taxon>
        <taxon>Pezizomycetes</taxon>
        <taxon>Pezizales</taxon>
        <taxon>Pezizaceae</taxon>
        <taxon>Terfezia</taxon>
    </lineage>
</organism>
<feature type="signal peptide" evidence="1">
    <location>
        <begin position="1"/>
        <end position="20"/>
    </location>
</feature>
<protein>
    <recommendedName>
        <fullName evidence="4">Ubiquitin 3 binding protein But2 C-terminal domain-containing protein</fullName>
    </recommendedName>
</protein>
<keyword evidence="3" id="KW-1185">Reference proteome</keyword>
<evidence type="ECO:0000313" key="3">
    <source>
        <dbReference type="Proteomes" id="UP000267821"/>
    </source>
</evidence>
<feature type="chain" id="PRO_5018104440" description="Ubiquitin 3 binding protein But2 C-terminal domain-containing protein" evidence="1">
    <location>
        <begin position="21"/>
        <end position="257"/>
    </location>
</feature>
<dbReference type="EMBL" id="ML121548">
    <property type="protein sequence ID" value="RPB23006.1"/>
    <property type="molecule type" value="Genomic_DNA"/>
</dbReference>
<accession>A0A3N4LJR6</accession>
<dbReference type="AlphaFoldDB" id="A0A3N4LJR6"/>
<dbReference type="InParanoid" id="A0A3N4LJR6"/>
<sequence>MLILRLCFCLVLISVRGVFGVAVTKGERTESPISTPVLTPTPTSVDGFLKDVQALGLDQADVKVQFITMIKYVTSTVTGRCTPTLVPVVMPPCPTLTVTSTFTLPGTPCTASRDSIPKVQNCSPTDSAYKLLIFDDYFPRGNIDPTIPNVSPQEPDPPADSFIYYGMKFSGNFSFIHCEANSLNPESRLARTCNNNTLVGDYFLSLYSPVSPAPFNGPVKRFITFEGGYFSLVDMLISAFPVPQGALSGVDGEGDVF</sequence>
<reference evidence="2 3" key="1">
    <citation type="journal article" date="2018" name="Nat. Ecol. Evol.">
        <title>Pezizomycetes genomes reveal the molecular basis of ectomycorrhizal truffle lifestyle.</title>
        <authorList>
            <person name="Murat C."/>
            <person name="Payen T."/>
            <person name="Noel B."/>
            <person name="Kuo A."/>
            <person name="Morin E."/>
            <person name="Chen J."/>
            <person name="Kohler A."/>
            <person name="Krizsan K."/>
            <person name="Balestrini R."/>
            <person name="Da Silva C."/>
            <person name="Montanini B."/>
            <person name="Hainaut M."/>
            <person name="Levati E."/>
            <person name="Barry K.W."/>
            <person name="Belfiori B."/>
            <person name="Cichocki N."/>
            <person name="Clum A."/>
            <person name="Dockter R.B."/>
            <person name="Fauchery L."/>
            <person name="Guy J."/>
            <person name="Iotti M."/>
            <person name="Le Tacon F."/>
            <person name="Lindquist E.A."/>
            <person name="Lipzen A."/>
            <person name="Malagnac F."/>
            <person name="Mello A."/>
            <person name="Molinier V."/>
            <person name="Miyauchi S."/>
            <person name="Poulain J."/>
            <person name="Riccioni C."/>
            <person name="Rubini A."/>
            <person name="Sitrit Y."/>
            <person name="Splivallo R."/>
            <person name="Traeger S."/>
            <person name="Wang M."/>
            <person name="Zifcakova L."/>
            <person name="Wipf D."/>
            <person name="Zambonelli A."/>
            <person name="Paolocci F."/>
            <person name="Nowrousian M."/>
            <person name="Ottonello S."/>
            <person name="Baldrian P."/>
            <person name="Spatafora J.W."/>
            <person name="Henrissat B."/>
            <person name="Nagy L.G."/>
            <person name="Aury J.M."/>
            <person name="Wincker P."/>
            <person name="Grigoriev I.V."/>
            <person name="Bonfante P."/>
            <person name="Martin F.M."/>
        </authorList>
    </citation>
    <scope>NUCLEOTIDE SEQUENCE [LARGE SCALE GENOMIC DNA]</scope>
    <source>
        <strain evidence="2 3">ATCC MYA-4762</strain>
    </source>
</reference>
<name>A0A3N4LJR6_9PEZI</name>
<dbReference type="Proteomes" id="UP000267821">
    <property type="component" value="Unassembled WGS sequence"/>
</dbReference>
<evidence type="ECO:0008006" key="4">
    <source>
        <dbReference type="Google" id="ProtNLM"/>
    </source>
</evidence>
<evidence type="ECO:0000256" key="1">
    <source>
        <dbReference type="SAM" id="SignalP"/>
    </source>
</evidence>
<keyword evidence="1" id="KW-0732">Signal</keyword>
<dbReference type="OrthoDB" id="10347427at2759"/>